<proteinExistence type="predicted"/>
<evidence type="ECO:0000256" key="1">
    <source>
        <dbReference type="ARBA" id="ARBA00022729"/>
    </source>
</evidence>
<evidence type="ECO:0000259" key="3">
    <source>
        <dbReference type="Pfam" id="PF01738"/>
    </source>
</evidence>
<dbReference type="PANTHER" id="PTHR43037:SF1">
    <property type="entry name" value="BLL1128 PROTEIN"/>
    <property type="match status" value="1"/>
</dbReference>
<dbReference type="RefSeq" id="WP_138087634.1">
    <property type="nucleotide sequence ID" value="NZ_VAUV01000013.1"/>
</dbReference>
<evidence type="ECO:0000313" key="4">
    <source>
        <dbReference type="EMBL" id="TLD69491.1"/>
    </source>
</evidence>
<dbReference type="InterPro" id="IPR050955">
    <property type="entry name" value="Plant_Biomass_Hydrol_Est"/>
</dbReference>
<feature type="chain" id="PRO_5024393060" description="Dienelactone hydrolase domain-containing protein" evidence="2">
    <location>
        <begin position="18"/>
        <end position="277"/>
    </location>
</feature>
<evidence type="ECO:0000313" key="5">
    <source>
        <dbReference type="Proteomes" id="UP000306196"/>
    </source>
</evidence>
<protein>
    <recommendedName>
        <fullName evidence="3">Dienelactone hydrolase domain-containing protein</fullName>
    </recommendedName>
</protein>
<dbReference type="Pfam" id="PF01738">
    <property type="entry name" value="DLH"/>
    <property type="match status" value="1"/>
</dbReference>
<dbReference type="InterPro" id="IPR029058">
    <property type="entry name" value="AB_hydrolase_fold"/>
</dbReference>
<accession>A0A5R8KB14</accession>
<comment type="caution">
    <text evidence="4">The sequence shown here is derived from an EMBL/GenBank/DDBJ whole genome shotgun (WGS) entry which is preliminary data.</text>
</comment>
<dbReference type="OrthoDB" id="9764953at2"/>
<evidence type="ECO:0000256" key="2">
    <source>
        <dbReference type="SAM" id="SignalP"/>
    </source>
</evidence>
<dbReference type="Gene3D" id="3.40.50.1820">
    <property type="entry name" value="alpha/beta hydrolase"/>
    <property type="match status" value="1"/>
</dbReference>
<sequence>MKFFVILLLLMVVKTSAEDSPYFREEVGEERMVPPTANRGCGLMVPLGWTVEDKARYPLVIYMHGGGSKGTDGAKPLKEELPRLLATPELREKFRCFVLVPQCQDGDDASGERPNNWVKWDNQRLKPPFWLKSDEEASDQLLGAMAALEDVLARYPVDVARIYLTGVSMGGSASWNWASRDPDRFAGMVPVCGLSDVRRAKPVAIAKVPVWTFHGDQDDQVPVQRTRDMVVALKKEGSGVKYTEYAGGGHGIAKRVWGEDDHAALRWLFEQRKVVDR</sequence>
<dbReference type="SUPFAM" id="SSF53474">
    <property type="entry name" value="alpha/beta-Hydrolases"/>
    <property type="match status" value="1"/>
</dbReference>
<feature type="signal peptide" evidence="2">
    <location>
        <begin position="1"/>
        <end position="17"/>
    </location>
</feature>
<gene>
    <name evidence="4" type="ORF">FEM03_17800</name>
</gene>
<dbReference type="PANTHER" id="PTHR43037">
    <property type="entry name" value="UNNAMED PRODUCT-RELATED"/>
    <property type="match status" value="1"/>
</dbReference>
<dbReference type="Proteomes" id="UP000306196">
    <property type="component" value="Unassembled WGS sequence"/>
</dbReference>
<dbReference type="GO" id="GO:0016787">
    <property type="term" value="F:hydrolase activity"/>
    <property type="evidence" value="ECO:0007669"/>
    <property type="project" value="InterPro"/>
</dbReference>
<feature type="domain" description="Dienelactone hydrolase" evidence="3">
    <location>
        <begin position="132"/>
        <end position="258"/>
    </location>
</feature>
<dbReference type="AlphaFoldDB" id="A0A5R8KB14"/>
<name>A0A5R8KB14_9BACT</name>
<reference evidence="4 5" key="1">
    <citation type="submission" date="2019-05" db="EMBL/GenBank/DDBJ databases">
        <title>Verrucobacter flavum gen. nov., sp. nov. a new member of the family Verrucomicrobiaceae.</title>
        <authorList>
            <person name="Szuroczki S."/>
            <person name="Abbaszade G."/>
            <person name="Szabo A."/>
            <person name="Felfoldi T."/>
            <person name="Schumann P."/>
            <person name="Boka K."/>
            <person name="Keki Z."/>
            <person name="Toumi M."/>
            <person name="Toth E."/>
        </authorList>
    </citation>
    <scope>NUCLEOTIDE SEQUENCE [LARGE SCALE GENOMIC DNA]</scope>
    <source>
        <strain evidence="4 5">MG-N-17</strain>
    </source>
</reference>
<dbReference type="EMBL" id="VAUV01000013">
    <property type="protein sequence ID" value="TLD69491.1"/>
    <property type="molecule type" value="Genomic_DNA"/>
</dbReference>
<dbReference type="InterPro" id="IPR002925">
    <property type="entry name" value="Dienelactn_hydro"/>
</dbReference>
<organism evidence="4 5">
    <name type="scientific">Phragmitibacter flavus</name>
    <dbReference type="NCBI Taxonomy" id="2576071"/>
    <lineage>
        <taxon>Bacteria</taxon>
        <taxon>Pseudomonadati</taxon>
        <taxon>Verrucomicrobiota</taxon>
        <taxon>Verrucomicrobiia</taxon>
        <taxon>Verrucomicrobiales</taxon>
        <taxon>Verrucomicrobiaceae</taxon>
        <taxon>Phragmitibacter</taxon>
    </lineage>
</organism>
<keyword evidence="5" id="KW-1185">Reference proteome</keyword>
<keyword evidence="1 2" id="KW-0732">Signal</keyword>